<sequence>MKSSNILLKLFSSKQAFYSIYYTSYRHILTKNFLFQGHTLFTPPQKLIDSTKHLSFTSQKELKAKMSSPKLTSEQRTNMLEPLIQKGWKITEGRDAIKKEFKFEDFNEAFGFMTRIALKSDKMNHHPEWFNVDITLSSHDVQGISERDIKLASFIDKIALE</sequence>
<evidence type="ECO:0000256" key="2">
    <source>
        <dbReference type="ARBA" id="ARBA00006472"/>
    </source>
</evidence>
<comment type="similarity">
    <text evidence="2">Belongs to the pterin-4-alpha-carbinolamine dehydratase family.</text>
</comment>
<dbReference type="InterPro" id="IPR036428">
    <property type="entry name" value="PCD_sf"/>
</dbReference>
<evidence type="ECO:0000256" key="1">
    <source>
        <dbReference type="ARBA" id="ARBA00001554"/>
    </source>
</evidence>
<protein>
    <recommendedName>
        <fullName evidence="3">4a-hydroxytetrahydrobiopterin dehydratase</fullName>
        <ecNumber evidence="3">4.2.1.96</ecNumber>
    </recommendedName>
    <alternativeName>
        <fullName evidence="5">4-alpha-hydroxy-tetrahydropterin dehydratase</fullName>
    </alternativeName>
</protein>
<name>A0A8S9ZNA6_9BILA</name>
<dbReference type="AlphaFoldDB" id="A0A8S9ZNA6"/>
<keyword evidence="4" id="KW-0456">Lyase</keyword>
<evidence type="ECO:0000313" key="6">
    <source>
        <dbReference type="EMBL" id="KAF7634900.1"/>
    </source>
</evidence>
<organism evidence="6 7">
    <name type="scientific">Meloidogyne graminicola</name>
    <dbReference type="NCBI Taxonomy" id="189291"/>
    <lineage>
        <taxon>Eukaryota</taxon>
        <taxon>Metazoa</taxon>
        <taxon>Ecdysozoa</taxon>
        <taxon>Nematoda</taxon>
        <taxon>Chromadorea</taxon>
        <taxon>Rhabditida</taxon>
        <taxon>Tylenchina</taxon>
        <taxon>Tylenchomorpha</taxon>
        <taxon>Tylenchoidea</taxon>
        <taxon>Meloidogynidae</taxon>
        <taxon>Meloidogyninae</taxon>
        <taxon>Meloidogyne</taxon>
    </lineage>
</organism>
<comment type="catalytic activity">
    <reaction evidence="1">
        <text>(4aS,6R)-4a-hydroxy-L-erythro-5,6,7,8-tetrahydrobiopterin = (6R)-L-erythro-6,7-dihydrobiopterin + H2O</text>
        <dbReference type="Rhea" id="RHEA:11920"/>
        <dbReference type="ChEBI" id="CHEBI:15377"/>
        <dbReference type="ChEBI" id="CHEBI:15642"/>
        <dbReference type="ChEBI" id="CHEBI:43120"/>
        <dbReference type="EC" id="4.2.1.96"/>
    </reaction>
</comment>
<evidence type="ECO:0000256" key="5">
    <source>
        <dbReference type="ARBA" id="ARBA00030497"/>
    </source>
</evidence>
<dbReference type="Pfam" id="PF01329">
    <property type="entry name" value="Pterin_4a"/>
    <property type="match status" value="1"/>
</dbReference>
<keyword evidence="7" id="KW-1185">Reference proteome</keyword>
<reference evidence="6" key="1">
    <citation type="journal article" date="2020" name="Ecol. Evol.">
        <title>Genome structure and content of the rice root-knot nematode (Meloidogyne graminicola).</title>
        <authorList>
            <person name="Phan N.T."/>
            <person name="Danchin E.G.J."/>
            <person name="Klopp C."/>
            <person name="Perfus-Barbeoch L."/>
            <person name="Kozlowski D.K."/>
            <person name="Koutsovoulos G.D."/>
            <person name="Lopez-Roques C."/>
            <person name="Bouchez O."/>
            <person name="Zahm M."/>
            <person name="Besnard G."/>
            <person name="Bellafiore S."/>
        </authorList>
    </citation>
    <scope>NUCLEOTIDE SEQUENCE</scope>
    <source>
        <strain evidence="6">VN-18</strain>
    </source>
</reference>
<dbReference type="EMBL" id="JABEBT010000049">
    <property type="protein sequence ID" value="KAF7634900.1"/>
    <property type="molecule type" value="Genomic_DNA"/>
</dbReference>
<dbReference type="NCBIfam" id="NF002018">
    <property type="entry name" value="PRK00823.1-3"/>
    <property type="match status" value="1"/>
</dbReference>
<dbReference type="CDD" id="cd00914">
    <property type="entry name" value="PCD_DCoH_subfamily_b"/>
    <property type="match status" value="1"/>
</dbReference>
<dbReference type="OrthoDB" id="277398at2759"/>
<dbReference type="Gene3D" id="3.30.1360.20">
    <property type="entry name" value="Transcriptional coactivator/pterin dehydratase"/>
    <property type="match status" value="1"/>
</dbReference>
<dbReference type="EC" id="4.2.1.96" evidence="3"/>
<dbReference type="PANTHER" id="PTHR12599">
    <property type="entry name" value="PTERIN-4-ALPHA-CARBINOLAMINE DEHYDRATASE"/>
    <property type="match status" value="1"/>
</dbReference>
<dbReference type="InterPro" id="IPR001533">
    <property type="entry name" value="Pterin_deHydtase"/>
</dbReference>
<comment type="caution">
    <text evidence="6">The sequence shown here is derived from an EMBL/GenBank/DDBJ whole genome shotgun (WGS) entry which is preliminary data.</text>
</comment>
<evidence type="ECO:0000313" key="7">
    <source>
        <dbReference type="Proteomes" id="UP000605970"/>
    </source>
</evidence>
<evidence type="ECO:0000256" key="3">
    <source>
        <dbReference type="ARBA" id="ARBA00013252"/>
    </source>
</evidence>
<dbReference type="GO" id="GO:0008124">
    <property type="term" value="F:4-alpha-hydroxytetrahydrobiopterin dehydratase activity"/>
    <property type="evidence" value="ECO:0007669"/>
    <property type="project" value="UniProtKB-EC"/>
</dbReference>
<dbReference type="Proteomes" id="UP000605970">
    <property type="component" value="Unassembled WGS sequence"/>
</dbReference>
<dbReference type="PANTHER" id="PTHR12599:SF0">
    <property type="entry name" value="PTERIN-4-ALPHA-CARBINOLAMINE DEHYDRATASE"/>
    <property type="match status" value="1"/>
</dbReference>
<dbReference type="SUPFAM" id="SSF55248">
    <property type="entry name" value="PCD-like"/>
    <property type="match status" value="1"/>
</dbReference>
<gene>
    <name evidence="6" type="ORF">Mgra_00005642</name>
</gene>
<evidence type="ECO:0000256" key="4">
    <source>
        <dbReference type="ARBA" id="ARBA00023239"/>
    </source>
</evidence>
<accession>A0A8S9ZNA6</accession>
<proteinExistence type="inferred from homology"/>
<dbReference type="GO" id="GO:0006729">
    <property type="term" value="P:tetrahydrobiopterin biosynthetic process"/>
    <property type="evidence" value="ECO:0007669"/>
    <property type="project" value="InterPro"/>
</dbReference>
<dbReference type="HAMAP" id="MF_00434">
    <property type="entry name" value="Pterin_4_alpha"/>
    <property type="match status" value="1"/>
</dbReference>